<accession>A0ABQ3D7N4</accession>
<evidence type="ECO:0008006" key="3">
    <source>
        <dbReference type="Google" id="ProtNLM"/>
    </source>
</evidence>
<evidence type="ECO:0000313" key="2">
    <source>
        <dbReference type="Proteomes" id="UP000634455"/>
    </source>
</evidence>
<comment type="caution">
    <text evidence="1">The sequence shown here is derived from an EMBL/GenBank/DDBJ whole genome shotgun (WGS) entry which is preliminary data.</text>
</comment>
<gene>
    <name evidence="1" type="ORF">GCM10008927_25600</name>
</gene>
<sequence>MHQYVFSGLRVSSEFKFTIADCEPFDGSPDVTIRFVQYLEKPLHPIFADEIVTAAPNDVWFCASGDLAYRVKDGSEILIQRGENVPDADVNLYLVGTGFGVLCLQRDLIPFHCSAVEYNGHAVAFSGESGVGKSTLAAALSQLGYGHVCDDVCIANSAQTPMRVQPMPKGLKLWDDAAAQLNIAQGARVSADLDFHKSYVNVDRADQTGGLMFNRIYILDNDIAPEFSIHELKGAEKHAELRRAIYREEWLHFLQEPRKTFDLVSTLASKVAVFAFKRPDDLSRIKESAKFLALHFDDGDAE</sequence>
<dbReference type="Proteomes" id="UP000634455">
    <property type="component" value="Unassembled WGS sequence"/>
</dbReference>
<evidence type="ECO:0000313" key="1">
    <source>
        <dbReference type="EMBL" id="GHA58825.1"/>
    </source>
</evidence>
<name>A0ABQ3D7N4_9RHOB</name>
<reference evidence="2" key="1">
    <citation type="journal article" date="2019" name="Int. J. Syst. Evol. Microbiol.">
        <title>The Global Catalogue of Microorganisms (GCM) 10K type strain sequencing project: providing services to taxonomists for standard genome sequencing and annotation.</title>
        <authorList>
            <consortium name="The Broad Institute Genomics Platform"/>
            <consortium name="The Broad Institute Genome Sequencing Center for Infectious Disease"/>
            <person name="Wu L."/>
            <person name="Ma J."/>
        </authorList>
    </citation>
    <scope>NUCLEOTIDE SEQUENCE [LARGE SCALE GENOMIC DNA]</scope>
    <source>
        <strain evidence="2">KCTC 32465</strain>
    </source>
</reference>
<proteinExistence type="predicted"/>
<dbReference type="EMBL" id="BMZF01000008">
    <property type="protein sequence ID" value="GHA58825.1"/>
    <property type="molecule type" value="Genomic_DNA"/>
</dbReference>
<dbReference type="SUPFAM" id="SSF52540">
    <property type="entry name" value="P-loop containing nucleoside triphosphate hydrolases"/>
    <property type="match status" value="1"/>
</dbReference>
<dbReference type="SUPFAM" id="SSF53795">
    <property type="entry name" value="PEP carboxykinase-like"/>
    <property type="match status" value="1"/>
</dbReference>
<dbReference type="Gene3D" id="3.40.50.300">
    <property type="entry name" value="P-loop containing nucleotide triphosphate hydrolases"/>
    <property type="match status" value="1"/>
</dbReference>
<protein>
    <recommendedName>
        <fullName evidence="3">Aldolase</fullName>
    </recommendedName>
</protein>
<dbReference type="RefSeq" id="WP_189641125.1">
    <property type="nucleotide sequence ID" value="NZ_BMZF01000008.1"/>
</dbReference>
<dbReference type="InterPro" id="IPR027417">
    <property type="entry name" value="P-loop_NTPase"/>
</dbReference>
<keyword evidence="2" id="KW-1185">Reference proteome</keyword>
<organism evidence="1 2">
    <name type="scientific">Paramylibacter ulvae</name>
    <dbReference type="NCBI Taxonomy" id="1651968"/>
    <lineage>
        <taxon>Bacteria</taxon>
        <taxon>Pseudomonadati</taxon>
        <taxon>Pseudomonadota</taxon>
        <taxon>Alphaproteobacteria</taxon>
        <taxon>Rhodobacterales</taxon>
        <taxon>Paracoccaceae</taxon>
        <taxon>Paramylibacter</taxon>
    </lineage>
</organism>